<dbReference type="STRING" id="91626.A0A0C9N715"/>
<dbReference type="EMBL" id="DF837437">
    <property type="protein sequence ID" value="GAN11862.1"/>
    <property type="molecule type" value="Genomic_DNA"/>
</dbReference>
<dbReference type="Proteomes" id="UP000053815">
    <property type="component" value="Unassembled WGS sequence"/>
</dbReference>
<keyword evidence="1" id="KW-0511">Multifunctional enzyme</keyword>
<dbReference type="InterPro" id="IPR043128">
    <property type="entry name" value="Rev_trsase/Diguanyl_cyclase"/>
</dbReference>
<dbReference type="InterPro" id="IPR043502">
    <property type="entry name" value="DNA/RNA_pol_sf"/>
</dbReference>
<dbReference type="PANTHER" id="PTHR37984">
    <property type="entry name" value="PROTEIN CBG26694"/>
    <property type="match status" value="1"/>
</dbReference>
<dbReference type="SUPFAM" id="SSF56672">
    <property type="entry name" value="DNA/RNA polymerases"/>
    <property type="match status" value="1"/>
</dbReference>
<dbReference type="InterPro" id="IPR050951">
    <property type="entry name" value="Retrovirus_Pol_polyprotein"/>
</dbReference>
<dbReference type="CDD" id="cd01647">
    <property type="entry name" value="RT_LTR"/>
    <property type="match status" value="1"/>
</dbReference>
<dbReference type="GO" id="GO:0003824">
    <property type="term" value="F:catalytic activity"/>
    <property type="evidence" value="ECO:0007669"/>
    <property type="project" value="UniProtKB-KW"/>
</dbReference>
<dbReference type="PROSITE" id="PS50878">
    <property type="entry name" value="RT_POL"/>
    <property type="match status" value="1"/>
</dbReference>
<dbReference type="PANTHER" id="PTHR37984:SF5">
    <property type="entry name" value="PROTEIN NYNRIN-LIKE"/>
    <property type="match status" value="1"/>
</dbReference>
<keyword evidence="4" id="KW-1185">Reference proteome</keyword>
<dbReference type="AlphaFoldDB" id="A0A0C9N715"/>
<dbReference type="FunFam" id="3.10.20.370:FF:000003">
    <property type="entry name" value="Transposon Tf2-6 polyprotein"/>
    <property type="match status" value="1"/>
</dbReference>
<dbReference type="Gene3D" id="3.30.70.270">
    <property type="match status" value="2"/>
</dbReference>
<organism evidence="3">
    <name type="scientific">Mucor ambiguus</name>
    <dbReference type="NCBI Taxonomy" id="91626"/>
    <lineage>
        <taxon>Eukaryota</taxon>
        <taxon>Fungi</taxon>
        <taxon>Fungi incertae sedis</taxon>
        <taxon>Mucoromycota</taxon>
        <taxon>Mucoromycotina</taxon>
        <taxon>Mucoromycetes</taxon>
        <taxon>Mucorales</taxon>
        <taxon>Mucorineae</taxon>
        <taxon>Mucoraceae</taxon>
        <taxon>Mucor</taxon>
    </lineage>
</organism>
<dbReference type="Pfam" id="PF17919">
    <property type="entry name" value="RT_RNaseH_2"/>
    <property type="match status" value="1"/>
</dbReference>
<protein>
    <recommendedName>
        <fullName evidence="2">Reverse transcriptase domain-containing protein</fullName>
    </recommendedName>
</protein>
<evidence type="ECO:0000256" key="1">
    <source>
        <dbReference type="ARBA" id="ARBA00023268"/>
    </source>
</evidence>
<proteinExistence type="predicted"/>
<gene>
    <name evidence="3" type="ORF">MAM1_1148d11480</name>
</gene>
<evidence type="ECO:0000313" key="4">
    <source>
        <dbReference type="Proteomes" id="UP000053815"/>
    </source>
</evidence>
<name>A0A0C9N715_9FUNG</name>
<evidence type="ECO:0000313" key="3">
    <source>
        <dbReference type="EMBL" id="GAN11862.1"/>
    </source>
</evidence>
<dbReference type="CDD" id="cd09274">
    <property type="entry name" value="RNase_HI_RT_Ty3"/>
    <property type="match status" value="1"/>
</dbReference>
<dbReference type="FunFam" id="3.30.70.270:FF:000020">
    <property type="entry name" value="Transposon Tf2-6 polyprotein-like Protein"/>
    <property type="match status" value="1"/>
</dbReference>
<feature type="non-terminal residue" evidence="3">
    <location>
        <position position="384"/>
    </location>
</feature>
<accession>A0A0C9N715</accession>
<feature type="domain" description="Reverse transcriptase" evidence="2">
    <location>
        <begin position="20"/>
        <end position="199"/>
    </location>
</feature>
<dbReference type="Pfam" id="PF00078">
    <property type="entry name" value="RVT_1"/>
    <property type="match status" value="1"/>
</dbReference>
<dbReference type="Gene3D" id="3.10.10.10">
    <property type="entry name" value="HIV Type 1 Reverse Transcriptase, subunit A, domain 1"/>
    <property type="match status" value="1"/>
</dbReference>
<dbReference type="OrthoDB" id="2283961at2759"/>
<reference evidence="3" key="1">
    <citation type="submission" date="2014-09" db="EMBL/GenBank/DDBJ databases">
        <title>Draft genome sequence of an oleaginous Mucoromycotina fungus Mucor ambiguus NBRC6742.</title>
        <authorList>
            <person name="Takeda I."/>
            <person name="Yamane N."/>
            <person name="Morita T."/>
            <person name="Tamano K."/>
            <person name="Machida M."/>
            <person name="Baker S."/>
            <person name="Koike H."/>
        </authorList>
    </citation>
    <scope>NUCLEOTIDE SEQUENCE</scope>
    <source>
        <strain evidence="3">NBRC 6742</strain>
    </source>
</reference>
<dbReference type="InterPro" id="IPR041577">
    <property type="entry name" value="RT_RNaseH_2"/>
</dbReference>
<dbReference type="Gene3D" id="3.10.20.370">
    <property type="match status" value="1"/>
</dbReference>
<sequence length="384" mass="44056">MYSMSQLELKTLYDYIQENLAKGFIRRSEFPAGAPVLFVKKKDGSLRMVVDYRGLNKVTIATPAVLPLISETLDRLNQAKYFSKLDMVGAYNLIRIKPGDEWKTAWICRYGHFEYSVMSFGLCSAPATFQAYVNDVLRDYLDQFLVVYLDDVLIFSQSQSQHEEHVRLVLQKLQDANLSLKLEKCEFSVSTVSFLGFIISTDGISMDPTKIQAIQEWKPCRNVHDIQVFLGLTNFYRRFIKDYSKICTPLTSLLKKDTKFEWSTAADQAFNSLKAAILSDPVLRHYDPTRPCIIETDASDYALGAVCSQTDSDGVAHPIAFFSRKLLPAEQNYQVYDKELLAIIAAFKHWRPYLEFSSEPTIVLTDHKNLEYFTTTRNLSRRQV</sequence>
<dbReference type="InterPro" id="IPR000477">
    <property type="entry name" value="RT_dom"/>
</dbReference>
<evidence type="ECO:0000259" key="2">
    <source>
        <dbReference type="PROSITE" id="PS50878"/>
    </source>
</evidence>